<dbReference type="EMBL" id="HBUE01163109">
    <property type="protein sequence ID" value="CAG6511241.1"/>
    <property type="molecule type" value="Transcribed_RNA"/>
</dbReference>
<keyword evidence="2" id="KW-0732">Signal</keyword>
<dbReference type="EMBL" id="HBUE01268323">
    <property type="protein sequence ID" value="CAG6562661.1"/>
    <property type="molecule type" value="Transcribed_RNA"/>
</dbReference>
<keyword evidence="1" id="KW-0812">Transmembrane</keyword>
<sequence>MISSSRLWMQLAGSCIVLALYHVVSIGCNSSDEEEQPTTIATLDDGEDEESGRAIADYYAQMWYRTWQFPLITTMSYTTMLAFLFFSFGTSALQGLGYYKSAPENEQPIVIDGHIESYGNPFNKFWG</sequence>
<evidence type="ECO:0000313" key="3">
    <source>
        <dbReference type="EMBL" id="CAG6562661.1"/>
    </source>
</evidence>
<evidence type="ECO:0000256" key="2">
    <source>
        <dbReference type="SAM" id="SignalP"/>
    </source>
</evidence>
<reference evidence="3" key="1">
    <citation type="submission" date="2021-05" db="EMBL/GenBank/DDBJ databases">
        <authorList>
            <person name="Alioto T."/>
            <person name="Alioto T."/>
            <person name="Gomez Garrido J."/>
        </authorList>
    </citation>
    <scope>NUCLEOTIDE SEQUENCE</scope>
</reference>
<proteinExistence type="predicted"/>
<dbReference type="PROSITE" id="PS51257">
    <property type="entry name" value="PROKAR_LIPOPROTEIN"/>
    <property type="match status" value="1"/>
</dbReference>
<feature type="transmembrane region" description="Helical" evidence="1">
    <location>
        <begin position="67"/>
        <end position="88"/>
    </location>
</feature>
<dbReference type="EMBL" id="HBUE01268322">
    <property type="protein sequence ID" value="CAG6562660.1"/>
    <property type="molecule type" value="Transcribed_RNA"/>
</dbReference>
<dbReference type="EMBL" id="HBUE01163108">
    <property type="protein sequence ID" value="CAG6511240.1"/>
    <property type="molecule type" value="Transcribed_RNA"/>
</dbReference>
<evidence type="ECO:0000256" key="1">
    <source>
        <dbReference type="SAM" id="Phobius"/>
    </source>
</evidence>
<protein>
    <submittedName>
        <fullName evidence="3">(northern house mosquito) hypothetical protein</fullName>
    </submittedName>
</protein>
<dbReference type="EMBL" id="HBUE01135649">
    <property type="protein sequence ID" value="CAG6498469.1"/>
    <property type="molecule type" value="Transcribed_RNA"/>
</dbReference>
<name>A0A8D8J2E4_CULPI</name>
<accession>A0A8D8J2E4</accession>
<feature type="chain" id="PRO_5036428212" evidence="2">
    <location>
        <begin position="27"/>
        <end position="127"/>
    </location>
</feature>
<organism evidence="3">
    <name type="scientific">Culex pipiens</name>
    <name type="common">House mosquito</name>
    <dbReference type="NCBI Taxonomy" id="7175"/>
    <lineage>
        <taxon>Eukaryota</taxon>
        <taxon>Metazoa</taxon>
        <taxon>Ecdysozoa</taxon>
        <taxon>Arthropoda</taxon>
        <taxon>Hexapoda</taxon>
        <taxon>Insecta</taxon>
        <taxon>Pterygota</taxon>
        <taxon>Neoptera</taxon>
        <taxon>Endopterygota</taxon>
        <taxon>Diptera</taxon>
        <taxon>Nematocera</taxon>
        <taxon>Culicoidea</taxon>
        <taxon>Culicidae</taxon>
        <taxon>Culicinae</taxon>
        <taxon>Culicini</taxon>
        <taxon>Culex</taxon>
        <taxon>Culex</taxon>
    </lineage>
</organism>
<keyword evidence="1" id="KW-1133">Transmembrane helix</keyword>
<keyword evidence="1" id="KW-0472">Membrane</keyword>
<feature type="signal peptide" evidence="2">
    <location>
        <begin position="1"/>
        <end position="26"/>
    </location>
</feature>
<dbReference type="AlphaFoldDB" id="A0A8D8J2E4"/>